<feature type="transmembrane region" description="Helical" evidence="1">
    <location>
        <begin position="121"/>
        <end position="141"/>
    </location>
</feature>
<feature type="transmembrane region" description="Helical" evidence="1">
    <location>
        <begin position="58"/>
        <end position="76"/>
    </location>
</feature>
<evidence type="ECO:0000313" key="3">
    <source>
        <dbReference type="Proteomes" id="UP000674234"/>
    </source>
</evidence>
<feature type="transmembrane region" description="Helical" evidence="1">
    <location>
        <begin position="88"/>
        <end position="109"/>
    </location>
</feature>
<dbReference type="EMBL" id="JAFCNB010000001">
    <property type="protein sequence ID" value="MBP2702287.1"/>
    <property type="molecule type" value="Genomic_DNA"/>
</dbReference>
<comment type="caution">
    <text evidence="2">The sequence shown here is derived from an EMBL/GenBank/DDBJ whole genome shotgun (WGS) entry which is preliminary data.</text>
</comment>
<keyword evidence="1" id="KW-0472">Membrane</keyword>
<evidence type="ECO:0000313" key="2">
    <source>
        <dbReference type="EMBL" id="MBP2702287.1"/>
    </source>
</evidence>
<reference evidence="2" key="1">
    <citation type="submission" date="2021-02" db="EMBL/GenBank/DDBJ databases">
        <title>Draft genome sequence of Microbispora sp. RL4-1S isolated from rice leaves in Thailand.</title>
        <authorList>
            <person name="Muangham S."/>
            <person name="Duangmal K."/>
        </authorList>
    </citation>
    <scope>NUCLEOTIDE SEQUENCE</scope>
    <source>
        <strain evidence="2">RL4-1S</strain>
    </source>
</reference>
<dbReference type="AlphaFoldDB" id="A0A940WDQ8"/>
<gene>
    <name evidence="2" type="ORF">JOL79_00570</name>
</gene>
<name>A0A940WDQ8_9ACTN</name>
<proteinExistence type="predicted"/>
<dbReference type="InterPro" id="IPR021215">
    <property type="entry name" value="DUF2752"/>
</dbReference>
<evidence type="ECO:0000256" key="1">
    <source>
        <dbReference type="SAM" id="Phobius"/>
    </source>
</evidence>
<dbReference type="Pfam" id="PF10825">
    <property type="entry name" value="DUF2752"/>
    <property type="match status" value="1"/>
</dbReference>
<feature type="transmembrane region" description="Helical" evidence="1">
    <location>
        <begin position="26"/>
        <end position="46"/>
    </location>
</feature>
<organism evidence="2 3">
    <name type="scientific">Microbispora oryzae</name>
    <dbReference type="NCBI Taxonomy" id="2806554"/>
    <lineage>
        <taxon>Bacteria</taxon>
        <taxon>Bacillati</taxon>
        <taxon>Actinomycetota</taxon>
        <taxon>Actinomycetes</taxon>
        <taxon>Streptosporangiales</taxon>
        <taxon>Streptosporangiaceae</taxon>
        <taxon>Microbispora</taxon>
    </lineage>
</organism>
<keyword evidence="3" id="KW-1185">Reference proteome</keyword>
<keyword evidence="1" id="KW-1133">Transmembrane helix</keyword>
<accession>A0A940WDQ8</accession>
<sequence>MGWGTEAGTAVTRGSGRRLGDRVRSVRAPLAAAALLAGAVACLAVVDPNRPGHYPICPLYALTGLYCPACGALRAVHDLAHGDLSGALGMNPLFVVCVPVVIAGWAIWALRSWQGRPVRPIPGHAAVTWGFLAVAIVFGVVRNTPFGLFLAP</sequence>
<keyword evidence="1" id="KW-0812">Transmembrane</keyword>
<dbReference type="Proteomes" id="UP000674234">
    <property type="component" value="Unassembled WGS sequence"/>
</dbReference>
<protein>
    <submittedName>
        <fullName evidence="2">DUF2752 domain-containing protein</fullName>
    </submittedName>
</protein>